<dbReference type="UniPathway" id="UPA00068">
    <property type="reaction ID" value="UER00108"/>
</dbReference>
<keyword evidence="2 7" id="KW-0055">Arginine biosynthesis</keyword>
<dbReference type="FunFam" id="3.30.360.10:FF:000014">
    <property type="entry name" value="N-acetyl-gamma-glutamyl-phosphate reductase"/>
    <property type="match status" value="1"/>
</dbReference>
<evidence type="ECO:0000256" key="6">
    <source>
        <dbReference type="ARBA" id="ARBA00050557"/>
    </source>
</evidence>
<dbReference type="HAMAP" id="MF_00150">
    <property type="entry name" value="ArgC_type1"/>
    <property type="match status" value="1"/>
</dbReference>
<dbReference type="GO" id="GO:0006526">
    <property type="term" value="P:L-arginine biosynthetic process"/>
    <property type="evidence" value="ECO:0007669"/>
    <property type="project" value="UniProtKB-UniRule"/>
</dbReference>
<dbReference type="InterPro" id="IPR000706">
    <property type="entry name" value="AGPR_type-1"/>
</dbReference>
<organism evidence="10 11">
    <name type="scientific">Ehrlichia minasensis</name>
    <dbReference type="NCBI Taxonomy" id="1242993"/>
    <lineage>
        <taxon>Bacteria</taxon>
        <taxon>Pseudomonadati</taxon>
        <taxon>Pseudomonadota</taxon>
        <taxon>Alphaproteobacteria</taxon>
        <taxon>Rickettsiales</taxon>
        <taxon>Anaplasmataceae</taxon>
        <taxon>Ehrlichia</taxon>
    </lineage>
</organism>
<reference evidence="10 11" key="1">
    <citation type="submission" date="2018-06" db="EMBL/GenBank/DDBJ databases">
        <title>Complete Genome Sequence of Ehrlichia minasensis Isolated From Cattle.</title>
        <authorList>
            <person name="Aguiar D.M."/>
            <person name="Araujo J.P.A.Jr."/>
            <person name="Nakazato L."/>
            <person name="Bard E."/>
            <person name="Cabezas-Cruz A."/>
        </authorList>
    </citation>
    <scope>NUCLEOTIDE SEQUENCE [LARGE SCALE GENOMIC DNA]</scope>
    <source>
        <strain evidence="10 11">B11</strain>
    </source>
</reference>
<dbReference type="InterPro" id="IPR023013">
    <property type="entry name" value="AGPR_AS"/>
</dbReference>
<dbReference type="NCBIfam" id="TIGR01850">
    <property type="entry name" value="argC"/>
    <property type="match status" value="1"/>
</dbReference>
<keyword evidence="5 7" id="KW-0560">Oxidoreductase</keyword>
<dbReference type="SUPFAM" id="SSF55347">
    <property type="entry name" value="Glyceraldehyde-3-phosphate dehydrogenase-like, C-terminal domain"/>
    <property type="match status" value="1"/>
</dbReference>
<dbReference type="GO" id="GO:0051287">
    <property type="term" value="F:NAD binding"/>
    <property type="evidence" value="ECO:0007669"/>
    <property type="project" value="InterPro"/>
</dbReference>
<evidence type="ECO:0000256" key="1">
    <source>
        <dbReference type="ARBA" id="ARBA00004862"/>
    </source>
</evidence>
<evidence type="ECO:0000313" key="11">
    <source>
        <dbReference type="Proteomes" id="UP000293377"/>
    </source>
</evidence>
<dbReference type="PROSITE" id="PS01224">
    <property type="entry name" value="ARGC"/>
    <property type="match status" value="1"/>
</dbReference>
<comment type="pathway">
    <text evidence="1 7">Amino-acid biosynthesis; L-arginine biosynthesis; N(2)-acetyl-L-ornithine from L-glutamate: step 3/4.</text>
</comment>
<dbReference type="CDD" id="cd23934">
    <property type="entry name" value="AGPR_1_C"/>
    <property type="match status" value="1"/>
</dbReference>
<dbReference type="Pfam" id="PF22698">
    <property type="entry name" value="Semialdhyde_dhC_1"/>
    <property type="match status" value="1"/>
</dbReference>
<dbReference type="RefSeq" id="WP_045170882.1">
    <property type="nucleotide sequence ID" value="NZ_QOHL01000023.1"/>
</dbReference>
<protein>
    <recommendedName>
        <fullName evidence="7">N-acetyl-gamma-glutamyl-phosphate reductase</fullName>
        <shortName evidence="7">AGPR</shortName>
        <ecNumber evidence="7">1.2.1.38</ecNumber>
    </recommendedName>
    <alternativeName>
        <fullName evidence="7">N-acetyl-glutamate semialdehyde dehydrogenase</fullName>
        <shortName evidence="7">NAGSA dehydrogenase</shortName>
    </alternativeName>
</protein>
<evidence type="ECO:0000256" key="5">
    <source>
        <dbReference type="ARBA" id="ARBA00023002"/>
    </source>
</evidence>
<dbReference type="InterPro" id="IPR058924">
    <property type="entry name" value="AGPR_dimerisation_dom"/>
</dbReference>
<dbReference type="Pfam" id="PF01118">
    <property type="entry name" value="Semialdhyde_dh"/>
    <property type="match status" value="1"/>
</dbReference>
<evidence type="ECO:0000256" key="7">
    <source>
        <dbReference type="HAMAP-Rule" id="MF_00150"/>
    </source>
</evidence>
<dbReference type="AlphaFoldDB" id="A0A4Q6I6X0"/>
<dbReference type="GO" id="GO:0070401">
    <property type="term" value="F:NADP+ binding"/>
    <property type="evidence" value="ECO:0007669"/>
    <property type="project" value="InterPro"/>
</dbReference>
<dbReference type="InterPro" id="IPR050085">
    <property type="entry name" value="AGPR"/>
</dbReference>
<dbReference type="EMBL" id="QOHL01000023">
    <property type="protein sequence ID" value="RZB12426.1"/>
    <property type="molecule type" value="Genomic_DNA"/>
</dbReference>
<evidence type="ECO:0000256" key="4">
    <source>
        <dbReference type="ARBA" id="ARBA00022857"/>
    </source>
</evidence>
<comment type="catalytic activity">
    <reaction evidence="6 7">
        <text>N-acetyl-L-glutamate 5-semialdehyde + phosphate + NADP(+) = N-acetyl-L-glutamyl 5-phosphate + NADPH + H(+)</text>
        <dbReference type="Rhea" id="RHEA:21588"/>
        <dbReference type="ChEBI" id="CHEBI:15378"/>
        <dbReference type="ChEBI" id="CHEBI:29123"/>
        <dbReference type="ChEBI" id="CHEBI:43474"/>
        <dbReference type="ChEBI" id="CHEBI:57783"/>
        <dbReference type="ChEBI" id="CHEBI:57936"/>
        <dbReference type="ChEBI" id="CHEBI:58349"/>
        <dbReference type="EC" id="1.2.1.38"/>
    </reaction>
</comment>
<evidence type="ECO:0000256" key="2">
    <source>
        <dbReference type="ARBA" id="ARBA00022571"/>
    </source>
</evidence>
<evidence type="ECO:0000256" key="3">
    <source>
        <dbReference type="ARBA" id="ARBA00022605"/>
    </source>
</evidence>
<dbReference type="PANTHER" id="PTHR32338">
    <property type="entry name" value="N-ACETYL-GAMMA-GLUTAMYL-PHOSPHATE REDUCTASE, CHLOROPLASTIC-RELATED-RELATED"/>
    <property type="match status" value="1"/>
</dbReference>
<dbReference type="Gene3D" id="3.40.50.720">
    <property type="entry name" value="NAD(P)-binding Rossmann-like Domain"/>
    <property type="match status" value="1"/>
</dbReference>
<comment type="subcellular location">
    <subcellularLocation>
        <location evidence="7">Cytoplasm</location>
    </subcellularLocation>
</comment>
<keyword evidence="3 7" id="KW-0028">Amino-acid biosynthesis</keyword>
<feature type="domain" description="Semialdehyde dehydrogenase NAD-binding" evidence="9">
    <location>
        <begin position="6"/>
        <end position="143"/>
    </location>
</feature>
<dbReference type="Proteomes" id="UP000293377">
    <property type="component" value="Unassembled WGS sequence"/>
</dbReference>
<dbReference type="GO" id="GO:0003942">
    <property type="term" value="F:N-acetyl-gamma-glutamyl-phosphate reductase activity"/>
    <property type="evidence" value="ECO:0007669"/>
    <property type="project" value="UniProtKB-UniRule"/>
</dbReference>
<dbReference type="PANTHER" id="PTHR32338:SF10">
    <property type="entry name" value="N-ACETYL-GAMMA-GLUTAMYL-PHOSPHATE REDUCTASE, CHLOROPLASTIC-RELATED"/>
    <property type="match status" value="1"/>
</dbReference>
<dbReference type="CDD" id="cd17895">
    <property type="entry name" value="AGPR_1_N"/>
    <property type="match status" value="1"/>
</dbReference>
<dbReference type="OrthoDB" id="9801289at2"/>
<dbReference type="InterPro" id="IPR000534">
    <property type="entry name" value="Semialdehyde_DH_NAD-bd"/>
</dbReference>
<comment type="similarity">
    <text evidence="7">Belongs to the NAGSA dehydrogenase family. Type 1 subfamily.</text>
</comment>
<dbReference type="STRING" id="1242993.ehr_00291"/>
<feature type="active site" evidence="7 8">
    <location>
        <position position="151"/>
    </location>
</feature>
<keyword evidence="7" id="KW-0963">Cytoplasm</keyword>
<sequence>MNYQVSVAVVGATGYVGVELVRLLLSHPMVKIRYLCATQSTGKLLSSSYFHISQSCISISVSSFDDIDLDKVDVVFLCLPHGASSEVVKKIHDVVKVIDLSADFRIKDPDIYKQWYGVHYCPDLIKDFVYGLTEIYYEDIRKSSFIACPGCYPTSVLIPLFPLLRLRLVKSNNIIVDAKSGVSGAGRSVKQDNLFCEVYDAIKSYKVSNHRHIPEIEQELCFAACREDINLQFVPSLIPVKRGMMSNIYLELEVGVSLTDVREALLLFYKDSFFVVVDEEKAVTTRSVVGTNYCYLGVFPGRLPNTIVIISVIDNLLKGAAGQAVQNFNIMMSYEEKLALSNIPYF</sequence>
<comment type="function">
    <text evidence="7">Catalyzes the NADPH-dependent reduction of N-acetyl-5-glutamyl phosphate to yield N-acetyl-L-glutamate 5-semialdehyde.</text>
</comment>
<keyword evidence="4 7" id="KW-0521">NADP</keyword>
<evidence type="ECO:0000313" key="10">
    <source>
        <dbReference type="EMBL" id="RZB12426.1"/>
    </source>
</evidence>
<dbReference type="Gene3D" id="3.30.360.10">
    <property type="entry name" value="Dihydrodipicolinate Reductase, domain 2"/>
    <property type="match status" value="1"/>
</dbReference>
<dbReference type="GO" id="GO:0005737">
    <property type="term" value="C:cytoplasm"/>
    <property type="evidence" value="ECO:0007669"/>
    <property type="project" value="UniProtKB-SubCell"/>
</dbReference>
<dbReference type="SMART" id="SM00859">
    <property type="entry name" value="Semialdhyde_dh"/>
    <property type="match status" value="1"/>
</dbReference>
<evidence type="ECO:0000259" key="9">
    <source>
        <dbReference type="SMART" id="SM00859"/>
    </source>
</evidence>
<dbReference type="InterPro" id="IPR036291">
    <property type="entry name" value="NAD(P)-bd_dom_sf"/>
</dbReference>
<dbReference type="EC" id="1.2.1.38" evidence="7"/>
<accession>A0A4Q6I6X0</accession>
<gene>
    <name evidence="7" type="primary">argC</name>
    <name evidence="10" type="ORF">DRF75_04225</name>
</gene>
<comment type="caution">
    <text evidence="10">The sequence shown here is derived from an EMBL/GenBank/DDBJ whole genome shotgun (WGS) entry which is preliminary data.</text>
</comment>
<name>A0A4Q6I6X0_9RICK</name>
<dbReference type="SUPFAM" id="SSF51735">
    <property type="entry name" value="NAD(P)-binding Rossmann-fold domains"/>
    <property type="match status" value="1"/>
</dbReference>
<evidence type="ECO:0000256" key="8">
    <source>
        <dbReference type="PROSITE-ProRule" id="PRU10010"/>
    </source>
</evidence>
<keyword evidence="11" id="KW-1185">Reference proteome</keyword>
<proteinExistence type="inferred from homology"/>